<proteinExistence type="predicted"/>
<evidence type="ECO:0000313" key="1">
    <source>
        <dbReference type="EMBL" id="TPX36780.1"/>
    </source>
</evidence>
<organism evidence="1 2">
    <name type="scientific">Synchytrium endobioticum</name>
    <dbReference type="NCBI Taxonomy" id="286115"/>
    <lineage>
        <taxon>Eukaryota</taxon>
        <taxon>Fungi</taxon>
        <taxon>Fungi incertae sedis</taxon>
        <taxon>Chytridiomycota</taxon>
        <taxon>Chytridiomycota incertae sedis</taxon>
        <taxon>Chytridiomycetes</taxon>
        <taxon>Synchytriales</taxon>
        <taxon>Synchytriaceae</taxon>
        <taxon>Synchytrium</taxon>
    </lineage>
</organism>
<dbReference type="VEuPathDB" id="FungiDB:SeMB42_g02322"/>
<sequence>MKIRALDVGNLRKNLTIPFLGFNPSQIPQHLSLNVSLGKKSATYQALSRFCVNELPRIKHQIPHINIMTKEVADASASSIALSTRESHKAVRNDQNTTTDS</sequence>
<dbReference type="AlphaFoldDB" id="A0A507C5E6"/>
<gene>
    <name evidence="1" type="ORF">SeLEV6574_g08010</name>
</gene>
<name>A0A507C5E6_9FUNG</name>
<accession>A0A507C5E6</accession>
<evidence type="ECO:0000313" key="2">
    <source>
        <dbReference type="Proteomes" id="UP000320475"/>
    </source>
</evidence>
<protein>
    <submittedName>
        <fullName evidence="1">Uncharacterized protein</fullName>
    </submittedName>
</protein>
<dbReference type="Proteomes" id="UP000320475">
    <property type="component" value="Unassembled WGS sequence"/>
</dbReference>
<reference evidence="1 2" key="1">
    <citation type="journal article" date="2019" name="Sci. Rep.">
        <title>Comparative genomics of chytrid fungi reveal insights into the obligate biotrophic and pathogenic lifestyle of Synchytrium endobioticum.</title>
        <authorList>
            <person name="van de Vossenberg B.T.L.H."/>
            <person name="Warris S."/>
            <person name="Nguyen H.D.T."/>
            <person name="van Gent-Pelzer M.P.E."/>
            <person name="Joly D.L."/>
            <person name="van de Geest H.C."/>
            <person name="Bonants P.J.M."/>
            <person name="Smith D.S."/>
            <person name="Levesque C.A."/>
            <person name="van der Lee T.A.J."/>
        </authorList>
    </citation>
    <scope>NUCLEOTIDE SEQUENCE [LARGE SCALE GENOMIC DNA]</scope>
    <source>
        <strain evidence="1 2">LEV6574</strain>
    </source>
</reference>
<dbReference type="EMBL" id="QEAM01000681">
    <property type="protein sequence ID" value="TPX36780.1"/>
    <property type="molecule type" value="Genomic_DNA"/>
</dbReference>
<comment type="caution">
    <text evidence="1">The sequence shown here is derived from an EMBL/GenBank/DDBJ whole genome shotgun (WGS) entry which is preliminary data.</text>
</comment>